<gene>
    <name evidence="2" type="ORF">HD556DRAFT_1507595</name>
</gene>
<evidence type="ECO:0000313" key="2">
    <source>
        <dbReference type="EMBL" id="KAG1786218.1"/>
    </source>
</evidence>
<reference evidence="2" key="1">
    <citation type="journal article" date="2020" name="New Phytol.">
        <title>Comparative genomics reveals dynamic genome evolution in host specialist ectomycorrhizal fungi.</title>
        <authorList>
            <person name="Lofgren L.A."/>
            <person name="Nguyen N.H."/>
            <person name="Vilgalys R."/>
            <person name="Ruytinx J."/>
            <person name="Liao H.L."/>
            <person name="Branco S."/>
            <person name="Kuo A."/>
            <person name="LaButti K."/>
            <person name="Lipzen A."/>
            <person name="Andreopoulos W."/>
            <person name="Pangilinan J."/>
            <person name="Riley R."/>
            <person name="Hundley H."/>
            <person name="Na H."/>
            <person name="Barry K."/>
            <person name="Grigoriev I.V."/>
            <person name="Stajich J.E."/>
            <person name="Kennedy P.G."/>
        </authorList>
    </citation>
    <scope>NUCLEOTIDE SEQUENCE</scope>
    <source>
        <strain evidence="2">S12</strain>
    </source>
</reference>
<evidence type="ECO:0000256" key="1">
    <source>
        <dbReference type="SAM" id="MobiDB-lite"/>
    </source>
</evidence>
<name>A0A9P7DBL2_9AGAM</name>
<sequence length="326" mass="36587">MAPKSRVQVQQKTRKWGDVTVRVEAAIRAEARAEEAEARADERMARADERMARADEMKAREDEMKAREGAGVGVGLLGFLKRAKSRFCRNRKGARGSSVESISSVPKSASKNDSMKTESYQISTAAVTVCKQTLFSNVRLEVDSEGRCFDFGSNIDDLLQTWDTECHILTGDTSIMEHIECHLHSWFTDRLSGKRATHFFQVHQRLVELGLHFAKSNASLYAVSGDDGPWGREENNIPGKMALFEYTVSGDDGLWGREENDIPGKMVLFEYAASGDDGPWGREENNIPGKMVLFEYAASGDDDPWGREENDMPILSWSWSLLYSIR</sequence>
<dbReference type="RefSeq" id="XP_041153680.1">
    <property type="nucleotide sequence ID" value="XM_041309059.1"/>
</dbReference>
<comment type="caution">
    <text evidence="2">The sequence shown here is derived from an EMBL/GenBank/DDBJ whole genome shotgun (WGS) entry which is preliminary data.</text>
</comment>
<organism evidence="2 3">
    <name type="scientific">Suillus plorans</name>
    <dbReference type="NCBI Taxonomy" id="116603"/>
    <lineage>
        <taxon>Eukaryota</taxon>
        <taxon>Fungi</taxon>
        <taxon>Dikarya</taxon>
        <taxon>Basidiomycota</taxon>
        <taxon>Agaricomycotina</taxon>
        <taxon>Agaricomycetes</taxon>
        <taxon>Agaricomycetidae</taxon>
        <taxon>Boletales</taxon>
        <taxon>Suillineae</taxon>
        <taxon>Suillaceae</taxon>
        <taxon>Suillus</taxon>
    </lineage>
</organism>
<dbReference type="EMBL" id="JABBWE010000096">
    <property type="protein sequence ID" value="KAG1786218.1"/>
    <property type="molecule type" value="Genomic_DNA"/>
</dbReference>
<feature type="region of interest" description="Disordered" evidence="1">
    <location>
        <begin position="32"/>
        <end position="64"/>
    </location>
</feature>
<evidence type="ECO:0000313" key="3">
    <source>
        <dbReference type="Proteomes" id="UP000719766"/>
    </source>
</evidence>
<proteinExistence type="predicted"/>
<dbReference type="Proteomes" id="UP000719766">
    <property type="component" value="Unassembled WGS sequence"/>
</dbReference>
<protein>
    <submittedName>
        <fullName evidence="2">Uncharacterized protein</fullName>
    </submittedName>
</protein>
<dbReference type="AlphaFoldDB" id="A0A9P7DBL2"/>
<dbReference type="GeneID" id="64602823"/>
<accession>A0A9P7DBL2</accession>
<keyword evidence="3" id="KW-1185">Reference proteome</keyword>
<dbReference type="OrthoDB" id="10369226at2759"/>